<feature type="chain" id="PRO_5016079907" description="Lipoprotein" evidence="1">
    <location>
        <begin position="28"/>
        <end position="146"/>
    </location>
</feature>
<name>A0A2U8GTF3_9RHOO</name>
<dbReference type="PROSITE" id="PS51257">
    <property type="entry name" value="PROKAR_LIPOPROTEIN"/>
    <property type="match status" value="1"/>
</dbReference>
<evidence type="ECO:0000256" key="1">
    <source>
        <dbReference type="SAM" id="SignalP"/>
    </source>
</evidence>
<dbReference type="RefSeq" id="WP_108950651.1">
    <property type="nucleotide sequence ID" value="NZ_CP022187.1"/>
</dbReference>
<dbReference type="Proteomes" id="UP000244930">
    <property type="component" value="Chromosome"/>
</dbReference>
<gene>
    <name evidence="2" type="ORF">CEW83_18365</name>
</gene>
<feature type="signal peptide" evidence="1">
    <location>
        <begin position="1"/>
        <end position="27"/>
    </location>
</feature>
<sequence length="146" mass="15979">MSFPRLRCVALLALAPLLAACENSAVAYSIEGKEHALTLLREQPYFWSDEVTQYIVAARLPQCQKKVRIHPGRTAMTDIEVFDAGYQMWALHQGARWYLASTETCQVQDWDNAGDAPPGALVGRFRLRDGVSAFEAAPTVAPAAGG</sequence>
<keyword evidence="1" id="KW-0732">Signal</keyword>
<evidence type="ECO:0000313" key="2">
    <source>
        <dbReference type="EMBL" id="AWI76952.1"/>
    </source>
</evidence>
<protein>
    <recommendedName>
        <fullName evidence="4">Lipoprotein</fullName>
    </recommendedName>
</protein>
<organism evidence="2 3">
    <name type="scientific">Parazoarcus communis</name>
    <dbReference type="NCBI Taxonomy" id="41977"/>
    <lineage>
        <taxon>Bacteria</taxon>
        <taxon>Pseudomonadati</taxon>
        <taxon>Pseudomonadota</taxon>
        <taxon>Betaproteobacteria</taxon>
        <taxon>Rhodocyclales</taxon>
        <taxon>Zoogloeaceae</taxon>
        <taxon>Parazoarcus</taxon>
    </lineage>
</organism>
<dbReference type="AlphaFoldDB" id="A0A2U8GTF3"/>
<evidence type="ECO:0008006" key="4">
    <source>
        <dbReference type="Google" id="ProtNLM"/>
    </source>
</evidence>
<keyword evidence="3" id="KW-1185">Reference proteome</keyword>
<reference evidence="2 3" key="1">
    <citation type="submission" date="2017-06" db="EMBL/GenBank/DDBJ databases">
        <title>Azoarcus.</title>
        <authorList>
            <person name="Woo J.-H."/>
            <person name="Kim H.-S."/>
        </authorList>
    </citation>
    <scope>NUCLEOTIDE SEQUENCE [LARGE SCALE GENOMIC DNA]</scope>
    <source>
        <strain evidence="2 3">TSPY31</strain>
    </source>
</reference>
<evidence type="ECO:0000313" key="3">
    <source>
        <dbReference type="Proteomes" id="UP000244930"/>
    </source>
</evidence>
<dbReference type="EMBL" id="CP022187">
    <property type="protein sequence ID" value="AWI76952.1"/>
    <property type="molecule type" value="Genomic_DNA"/>
</dbReference>
<dbReference type="KEGG" id="acom:CEW83_18365"/>
<accession>A0A2U8GTF3</accession>
<proteinExistence type="predicted"/>